<keyword evidence="4 5" id="KW-0472">Membrane</keyword>
<organism evidence="7">
    <name type="scientific">freshwater metagenome</name>
    <dbReference type="NCBI Taxonomy" id="449393"/>
    <lineage>
        <taxon>unclassified sequences</taxon>
        <taxon>metagenomes</taxon>
        <taxon>ecological metagenomes</taxon>
    </lineage>
</organism>
<evidence type="ECO:0000256" key="1">
    <source>
        <dbReference type="ARBA" id="ARBA00004141"/>
    </source>
</evidence>
<feature type="transmembrane region" description="Helical" evidence="5">
    <location>
        <begin position="208"/>
        <end position="226"/>
    </location>
</feature>
<dbReference type="InterPro" id="IPR036513">
    <property type="entry name" value="STAS_dom_sf"/>
</dbReference>
<feature type="domain" description="STAS" evidence="6">
    <location>
        <begin position="441"/>
        <end position="553"/>
    </location>
</feature>
<dbReference type="EMBL" id="CAEZSF010000151">
    <property type="protein sequence ID" value="CAB4547512.1"/>
    <property type="molecule type" value="Genomic_DNA"/>
</dbReference>
<accession>A0A6J6C877</accession>
<dbReference type="InterPro" id="IPR002645">
    <property type="entry name" value="STAS_dom"/>
</dbReference>
<dbReference type="AlphaFoldDB" id="A0A6J6C877"/>
<feature type="transmembrane region" description="Helical" evidence="5">
    <location>
        <begin position="257"/>
        <end position="274"/>
    </location>
</feature>
<feature type="transmembrane region" description="Helical" evidence="5">
    <location>
        <begin position="387"/>
        <end position="415"/>
    </location>
</feature>
<evidence type="ECO:0000313" key="7">
    <source>
        <dbReference type="EMBL" id="CAB4547512.1"/>
    </source>
</evidence>
<feature type="transmembrane region" description="Helical" evidence="5">
    <location>
        <begin position="109"/>
        <end position="129"/>
    </location>
</feature>
<evidence type="ECO:0000256" key="5">
    <source>
        <dbReference type="SAM" id="Phobius"/>
    </source>
</evidence>
<proteinExistence type="predicted"/>
<dbReference type="PANTHER" id="PTHR11814">
    <property type="entry name" value="SULFATE TRANSPORTER"/>
    <property type="match status" value="1"/>
</dbReference>
<dbReference type="Gene3D" id="3.30.750.24">
    <property type="entry name" value="STAS domain"/>
    <property type="match status" value="1"/>
</dbReference>
<dbReference type="CDD" id="cd07042">
    <property type="entry name" value="STAS_SulP_like_sulfate_transporter"/>
    <property type="match status" value="1"/>
</dbReference>
<keyword evidence="2 5" id="KW-0812">Transmembrane</keyword>
<feature type="transmembrane region" description="Helical" evidence="5">
    <location>
        <begin position="86"/>
        <end position="103"/>
    </location>
</feature>
<dbReference type="EMBL" id="CAEZYU010000166">
    <property type="protein sequence ID" value="CAB4761952.1"/>
    <property type="molecule type" value="Genomic_DNA"/>
</dbReference>
<dbReference type="Pfam" id="PF01740">
    <property type="entry name" value="STAS"/>
    <property type="match status" value="1"/>
</dbReference>
<protein>
    <submittedName>
        <fullName evidence="7">Unannotated protein</fullName>
    </submittedName>
</protein>
<feature type="transmembrane region" description="Helical" evidence="5">
    <location>
        <begin position="332"/>
        <end position="351"/>
    </location>
</feature>
<dbReference type="PROSITE" id="PS50801">
    <property type="entry name" value="STAS"/>
    <property type="match status" value="1"/>
</dbReference>
<dbReference type="Pfam" id="PF00916">
    <property type="entry name" value="Sulfate_transp"/>
    <property type="match status" value="1"/>
</dbReference>
<evidence type="ECO:0000256" key="3">
    <source>
        <dbReference type="ARBA" id="ARBA00022989"/>
    </source>
</evidence>
<keyword evidence="3 5" id="KW-1133">Transmembrane helix</keyword>
<feature type="transmembrane region" description="Helical" evidence="5">
    <location>
        <begin position="357"/>
        <end position="375"/>
    </location>
</feature>
<feature type="transmembrane region" description="Helical" evidence="5">
    <location>
        <begin position="58"/>
        <end position="74"/>
    </location>
</feature>
<dbReference type="InterPro" id="IPR001902">
    <property type="entry name" value="SLC26A/SulP_fam"/>
</dbReference>
<feature type="transmembrane region" description="Helical" evidence="5">
    <location>
        <begin position="31"/>
        <end position="52"/>
    </location>
</feature>
<evidence type="ECO:0000256" key="4">
    <source>
        <dbReference type="ARBA" id="ARBA00023136"/>
    </source>
</evidence>
<name>A0A6J6C877_9ZZZZ</name>
<gene>
    <name evidence="7" type="ORF">UFOPK1358_01402</name>
    <name evidence="8" type="ORF">UFOPK2766_02264</name>
</gene>
<evidence type="ECO:0000256" key="2">
    <source>
        <dbReference type="ARBA" id="ARBA00022692"/>
    </source>
</evidence>
<dbReference type="SUPFAM" id="SSF52091">
    <property type="entry name" value="SpoIIaa-like"/>
    <property type="match status" value="1"/>
</dbReference>
<comment type="subcellular location">
    <subcellularLocation>
        <location evidence="1">Membrane</location>
        <topology evidence="1">Multi-pass membrane protein</topology>
    </subcellularLocation>
</comment>
<feature type="transmembrane region" description="Helical" evidence="5">
    <location>
        <begin position="141"/>
        <end position="163"/>
    </location>
</feature>
<evidence type="ECO:0000313" key="8">
    <source>
        <dbReference type="EMBL" id="CAB4761952.1"/>
    </source>
</evidence>
<dbReference type="InterPro" id="IPR011547">
    <property type="entry name" value="SLC26A/SulP_dom"/>
</dbReference>
<evidence type="ECO:0000259" key="6">
    <source>
        <dbReference type="PROSITE" id="PS50801"/>
    </source>
</evidence>
<dbReference type="GO" id="GO:0055085">
    <property type="term" value="P:transmembrane transport"/>
    <property type="evidence" value="ECO:0007669"/>
    <property type="project" value="InterPro"/>
</dbReference>
<feature type="transmembrane region" description="Helical" evidence="5">
    <location>
        <begin position="183"/>
        <end position="201"/>
    </location>
</feature>
<reference evidence="7" key="1">
    <citation type="submission" date="2020-05" db="EMBL/GenBank/DDBJ databases">
        <authorList>
            <person name="Chiriac C."/>
            <person name="Salcher M."/>
            <person name="Ghai R."/>
            <person name="Kavagutti S V."/>
        </authorList>
    </citation>
    <scope>NUCLEOTIDE SEQUENCE</scope>
</reference>
<dbReference type="GO" id="GO:0016020">
    <property type="term" value="C:membrane"/>
    <property type="evidence" value="ECO:0007669"/>
    <property type="project" value="UniProtKB-SubCell"/>
</dbReference>
<feature type="transmembrane region" description="Helical" evidence="5">
    <location>
        <begin position="294"/>
        <end position="312"/>
    </location>
</feature>
<sequence>MANNGALRTLGRFWAHYWLRNYQKAWLRPDVIAGVTVAAIAVPESLGYAVIVGLPPETGLYCAVLPAIVFAFLSSTRRLVVGADSATAALVAAGASTIAVQGASNHAQAVGALGLLTGLVLLAMSLARLGFLANLISRPVLVGMLGGIGVSLMISKTSVMLGYTTTEPTSRRLIATFTHLSEINWWTAAMSTLAVVLMLSLSRFVPRAPAALIAMVVATGITTAIGAADHGIAVVGAVPAGLPPLSLPLVSLREFTLLIPAALVISLVILAQSAPVAKSFARDHREEHDENLDLLGFSFANAASALSGGFAVNGSPPRTAAADEAGGNTQMVNLVMAATIAVVLFAFTGLFDYIPEGVLAGIVFAVGVGLIRTAELKQIFEQRRSEFTVALIALLTVGFIGVEVGVFVAIGVSLIDRLRRQYRPVDEVLLDGEHIDPIVADRLGVTSVEGAIVYRFGGPIVFENADYFAERVRTLLKQAVDEVSLFVVDCRAVDDIDFTASEVLEELCDEVRSHGVHFVLTEVSPEVHKLLANYDLSSHLHVTADIELAFAQFGPGGTQH</sequence>